<gene>
    <name evidence="3" type="ORF">ACFFJ2_11900</name>
</gene>
<dbReference type="RefSeq" id="WP_261519351.1">
    <property type="nucleotide sequence ID" value="NZ_JAODNW010000003.1"/>
</dbReference>
<keyword evidence="4" id="KW-1185">Reference proteome</keyword>
<feature type="signal peptide" evidence="2">
    <location>
        <begin position="1"/>
        <end position="29"/>
    </location>
</feature>
<sequence length="537" mass="57471">MPHIRLQRKSRSFCLACAVGALLALPAAGQEADLRGTVSETRNAGIPSPVYQPASAGALPAETGENGTLFPDRGADADQTPFSSLDSQGPPRTPSTARERRADRARQAADAPAEREAPETGAVEATSTASLDGGAEAIRPLPLRTNAPVQPIEGRRPTREDDPYAPLGLRVGSFTVVPTLEQGLRWTSNANDSPQGSEALFSETTLRLNAVSDWPRHRAALNGYATYRETISGEQDSELEGGADAALELDLADGLSARAALSYEVRRETASSPVFVAGVERQPLRHTLDGALGVERALGRLRLGVTGAVTRDWYGDARLANGDTLSQSDRNSTLAVMRLRGGYELSPALIPFLEVEAGRRFHDEDRDSAGYARSATRLAGRAGLALDLTEKLAGEVSAGWVAEDFEDSRLDTVSGLELAAALDWSPMRGTNVRLDGTTTVEGSTNAGESGSLLYAGTLRIERRLRANLSGDVALGAAWRDYAGDGHDLILSGEASLTWWLNRYAGLTGRARHERQHSSLPDRDYEETSVFMGVTLQR</sequence>
<proteinExistence type="predicted"/>
<evidence type="ECO:0000256" key="2">
    <source>
        <dbReference type="SAM" id="SignalP"/>
    </source>
</evidence>
<feature type="chain" id="PRO_5045808705" evidence="2">
    <location>
        <begin position="30"/>
        <end position="537"/>
    </location>
</feature>
<keyword evidence="2" id="KW-0732">Signal</keyword>
<evidence type="ECO:0000313" key="3">
    <source>
        <dbReference type="EMBL" id="MFC0209100.1"/>
    </source>
</evidence>
<dbReference type="EMBL" id="JBHLXD010000017">
    <property type="protein sequence ID" value="MFC0209100.1"/>
    <property type="molecule type" value="Genomic_DNA"/>
</dbReference>
<feature type="compositionally biased region" description="Basic and acidic residues" evidence="1">
    <location>
        <begin position="97"/>
        <end position="118"/>
    </location>
</feature>
<dbReference type="Pfam" id="PF10082">
    <property type="entry name" value="BBP2_2"/>
    <property type="match status" value="1"/>
</dbReference>
<dbReference type="InterPro" id="IPR018759">
    <property type="entry name" value="BBP2_2"/>
</dbReference>
<reference evidence="3 4" key="1">
    <citation type="submission" date="2024-09" db="EMBL/GenBank/DDBJ databases">
        <authorList>
            <person name="Sun Q."/>
            <person name="Mori K."/>
        </authorList>
    </citation>
    <scope>NUCLEOTIDE SEQUENCE [LARGE SCALE GENOMIC DNA]</scope>
    <source>
        <strain evidence="3 4">CCM 8543</strain>
    </source>
</reference>
<comment type="caution">
    <text evidence="3">The sequence shown here is derived from an EMBL/GenBank/DDBJ whole genome shotgun (WGS) entry which is preliminary data.</text>
</comment>
<evidence type="ECO:0000256" key="1">
    <source>
        <dbReference type="SAM" id="MobiDB-lite"/>
    </source>
</evidence>
<accession>A0ABV6D914</accession>
<protein>
    <submittedName>
        <fullName evidence="3">Outer membrane beta-barrel protein</fullName>
    </submittedName>
</protein>
<feature type="region of interest" description="Disordered" evidence="1">
    <location>
        <begin position="42"/>
        <end position="166"/>
    </location>
</feature>
<dbReference type="Proteomes" id="UP001589755">
    <property type="component" value="Unassembled WGS sequence"/>
</dbReference>
<organism evidence="3 4">
    <name type="scientific">Chelativorans intermedius</name>
    <dbReference type="NCBI Taxonomy" id="515947"/>
    <lineage>
        <taxon>Bacteria</taxon>
        <taxon>Pseudomonadati</taxon>
        <taxon>Pseudomonadota</taxon>
        <taxon>Alphaproteobacteria</taxon>
        <taxon>Hyphomicrobiales</taxon>
        <taxon>Phyllobacteriaceae</taxon>
        <taxon>Chelativorans</taxon>
    </lineage>
</organism>
<feature type="compositionally biased region" description="Basic and acidic residues" evidence="1">
    <location>
        <begin position="153"/>
        <end position="162"/>
    </location>
</feature>
<evidence type="ECO:0000313" key="4">
    <source>
        <dbReference type="Proteomes" id="UP001589755"/>
    </source>
</evidence>
<name>A0ABV6D914_9HYPH</name>